<keyword evidence="6" id="KW-0175">Coiled coil</keyword>
<protein>
    <recommendedName>
        <fullName evidence="2 5">Cell shape-determining protein MreC</fullName>
    </recommendedName>
    <alternativeName>
        <fullName evidence="4 5">Cell shape protein MreC</fullName>
    </alternativeName>
</protein>
<evidence type="ECO:0000313" key="9">
    <source>
        <dbReference type="Proteomes" id="UP000236642"/>
    </source>
</evidence>
<comment type="similarity">
    <text evidence="1 5">Belongs to the MreC family.</text>
</comment>
<dbReference type="InterPro" id="IPR042175">
    <property type="entry name" value="Cell/Rod_MreC_2"/>
</dbReference>
<comment type="function">
    <text evidence="5">Involved in formation and maintenance of cell shape.</text>
</comment>
<dbReference type="InterPro" id="IPR042177">
    <property type="entry name" value="Cell/Rod_1"/>
</dbReference>
<dbReference type="InterPro" id="IPR055342">
    <property type="entry name" value="MreC_beta-barrel_core"/>
</dbReference>
<name>A0A2H5Y8S0_9CHLR</name>
<dbReference type="PANTHER" id="PTHR34138:SF1">
    <property type="entry name" value="CELL SHAPE-DETERMINING PROTEIN MREC"/>
    <property type="match status" value="1"/>
</dbReference>
<evidence type="ECO:0000256" key="3">
    <source>
        <dbReference type="ARBA" id="ARBA00022960"/>
    </source>
</evidence>
<reference evidence="9" key="1">
    <citation type="submission" date="2017-09" db="EMBL/GenBank/DDBJ databases">
        <title>Metaegenomics of thermophilic ammonia-oxidizing enrichment culture.</title>
        <authorList>
            <person name="Kato S."/>
            <person name="Suzuki K."/>
        </authorList>
    </citation>
    <scope>NUCLEOTIDE SEQUENCE [LARGE SCALE GENOMIC DNA]</scope>
</reference>
<sequence length="274" mass="29974">MPSGDRRPWTAGLLVGLAVLLLFLHGLGWLQPVESFLMVPLTPLQRFIADLGRNALGAVGFVREIRDLREEVERLRAQVEDLQTENLRLRELAAENAELKALLGIVQENPQTTFVAATVIGYETDPYLRFLILDAGTRQGVREGMPVITRGSALVGRIASADLNRSRVRLLNDGGNQVGALLQTTQATGMVIGQPDGSLLLDFVRPDEQILPGDVVLTSGVGGQIPRALVIGQVAEVLEGREPFQRARIQPAVDPRRLHYVLVITSFPGMERLP</sequence>
<gene>
    <name evidence="8" type="primary">mreC</name>
    <name evidence="8" type="ORF">HRbin22_02081</name>
</gene>
<dbReference type="NCBIfam" id="TIGR00219">
    <property type="entry name" value="mreC"/>
    <property type="match status" value="1"/>
</dbReference>
<dbReference type="PANTHER" id="PTHR34138">
    <property type="entry name" value="CELL SHAPE-DETERMINING PROTEIN MREC"/>
    <property type="match status" value="1"/>
</dbReference>
<comment type="caution">
    <text evidence="8">The sequence shown here is derived from an EMBL/GenBank/DDBJ whole genome shotgun (WGS) entry which is preliminary data.</text>
</comment>
<organism evidence="8 9">
    <name type="scientific">Candidatus Thermoflexus japonica</name>
    <dbReference type="NCBI Taxonomy" id="2035417"/>
    <lineage>
        <taxon>Bacteria</taxon>
        <taxon>Bacillati</taxon>
        <taxon>Chloroflexota</taxon>
        <taxon>Thermoflexia</taxon>
        <taxon>Thermoflexales</taxon>
        <taxon>Thermoflexaceae</taxon>
        <taxon>Thermoflexus</taxon>
    </lineage>
</organism>
<dbReference type="InterPro" id="IPR007221">
    <property type="entry name" value="MreC"/>
</dbReference>
<feature type="coiled-coil region" evidence="6">
    <location>
        <begin position="58"/>
        <end position="109"/>
    </location>
</feature>
<dbReference type="Gene3D" id="2.40.10.350">
    <property type="entry name" value="Rod shape-determining protein MreC, domain 2"/>
    <property type="match status" value="1"/>
</dbReference>
<proteinExistence type="inferred from homology"/>
<feature type="domain" description="Rod shape-determining protein MreC beta-barrel core" evidence="7">
    <location>
        <begin position="119"/>
        <end position="264"/>
    </location>
</feature>
<dbReference type="PIRSF" id="PIRSF038471">
    <property type="entry name" value="MreC"/>
    <property type="match status" value="1"/>
</dbReference>
<dbReference type="EMBL" id="BEHY01000070">
    <property type="protein sequence ID" value="GBD09820.1"/>
    <property type="molecule type" value="Genomic_DNA"/>
</dbReference>
<evidence type="ECO:0000259" key="7">
    <source>
        <dbReference type="Pfam" id="PF04085"/>
    </source>
</evidence>
<keyword evidence="3 5" id="KW-0133">Cell shape</keyword>
<dbReference type="AlphaFoldDB" id="A0A2H5Y8S0"/>
<accession>A0A2H5Y8S0</accession>
<dbReference type="GO" id="GO:0005886">
    <property type="term" value="C:plasma membrane"/>
    <property type="evidence" value="ECO:0007669"/>
    <property type="project" value="TreeGrafter"/>
</dbReference>
<dbReference type="GO" id="GO:0008360">
    <property type="term" value="P:regulation of cell shape"/>
    <property type="evidence" value="ECO:0007669"/>
    <property type="project" value="UniProtKB-KW"/>
</dbReference>
<dbReference type="Gene3D" id="2.40.10.340">
    <property type="entry name" value="Rod shape-determining protein MreC, domain 1"/>
    <property type="match status" value="1"/>
</dbReference>
<evidence type="ECO:0000256" key="5">
    <source>
        <dbReference type="PIRNR" id="PIRNR038471"/>
    </source>
</evidence>
<dbReference type="Proteomes" id="UP000236642">
    <property type="component" value="Unassembled WGS sequence"/>
</dbReference>
<evidence type="ECO:0000256" key="1">
    <source>
        <dbReference type="ARBA" id="ARBA00009369"/>
    </source>
</evidence>
<evidence type="ECO:0000256" key="4">
    <source>
        <dbReference type="ARBA" id="ARBA00032089"/>
    </source>
</evidence>
<evidence type="ECO:0000256" key="2">
    <source>
        <dbReference type="ARBA" id="ARBA00013855"/>
    </source>
</evidence>
<dbReference type="Pfam" id="PF04085">
    <property type="entry name" value="MreC"/>
    <property type="match status" value="1"/>
</dbReference>
<evidence type="ECO:0000313" key="8">
    <source>
        <dbReference type="EMBL" id="GBD09820.1"/>
    </source>
</evidence>
<evidence type="ECO:0000256" key="6">
    <source>
        <dbReference type="SAM" id="Coils"/>
    </source>
</evidence>